<organism evidence="1 2">
    <name type="scientific">Pseudomonas plecoglossicida</name>
    <dbReference type="NCBI Taxonomy" id="70775"/>
    <lineage>
        <taxon>Bacteria</taxon>
        <taxon>Pseudomonadati</taxon>
        <taxon>Pseudomonadota</taxon>
        <taxon>Gammaproteobacteria</taxon>
        <taxon>Pseudomonadales</taxon>
        <taxon>Pseudomonadaceae</taxon>
        <taxon>Pseudomonas</taxon>
    </lineage>
</organism>
<reference evidence="1 2" key="1">
    <citation type="submission" date="2018-04" db="EMBL/GenBank/DDBJ databases">
        <authorList>
            <person name="Go L.Y."/>
            <person name="Mitchell J.A."/>
        </authorList>
    </citation>
    <scope>NUCLEOTIDE SEQUENCE [LARGE SCALE GENOMIC DNA]</scope>
    <source>
        <strain evidence="1 2">KCJK7865</strain>
    </source>
</reference>
<name>A0A2R7UA39_PSEDL</name>
<accession>A0A2R7UA39</accession>
<dbReference type="AlphaFoldDB" id="A0A2R7UA39"/>
<proteinExistence type="predicted"/>
<dbReference type="EMBL" id="QANO01000199">
    <property type="protein sequence ID" value="PTU49053.1"/>
    <property type="molecule type" value="Genomic_DNA"/>
</dbReference>
<comment type="caution">
    <text evidence="1">The sequence shown here is derived from an EMBL/GenBank/DDBJ whole genome shotgun (WGS) entry which is preliminary data.</text>
</comment>
<evidence type="ECO:0000313" key="1">
    <source>
        <dbReference type="EMBL" id="PTU49053.1"/>
    </source>
</evidence>
<evidence type="ECO:0000313" key="2">
    <source>
        <dbReference type="Proteomes" id="UP000244874"/>
    </source>
</evidence>
<gene>
    <name evidence="1" type="ORF">DBB42_27525</name>
</gene>
<protein>
    <submittedName>
        <fullName evidence="1">Uncharacterized protein</fullName>
    </submittedName>
</protein>
<sequence length="64" mass="7210">MERLLINLMENPTNARSFESGLAQGYTFAAQQSLAILMMLDIDSGDRHLSTQSRYWECLSGITI</sequence>
<dbReference type="Proteomes" id="UP000244874">
    <property type="component" value="Unassembled WGS sequence"/>
</dbReference>